<proteinExistence type="predicted"/>
<feature type="modified residue" description="4-aspartylphosphate" evidence="3">
    <location>
        <position position="53"/>
    </location>
</feature>
<dbReference type="Proteomes" id="UP001157961">
    <property type="component" value="Unassembled WGS sequence"/>
</dbReference>
<evidence type="ECO:0000313" key="6">
    <source>
        <dbReference type="Proteomes" id="UP001157961"/>
    </source>
</evidence>
<dbReference type="PROSITE" id="PS50110">
    <property type="entry name" value="RESPONSE_REGULATORY"/>
    <property type="match status" value="1"/>
</dbReference>
<dbReference type="EMBL" id="FXTY01000002">
    <property type="protein sequence ID" value="SMP13802.1"/>
    <property type="molecule type" value="Genomic_DNA"/>
</dbReference>
<organism evidence="5 6">
    <name type="scientific">Shimia sagamensis</name>
    <dbReference type="NCBI Taxonomy" id="1566352"/>
    <lineage>
        <taxon>Bacteria</taxon>
        <taxon>Pseudomonadati</taxon>
        <taxon>Pseudomonadota</taxon>
        <taxon>Alphaproteobacteria</taxon>
        <taxon>Rhodobacterales</taxon>
        <taxon>Roseobacteraceae</taxon>
    </lineage>
</organism>
<accession>A0ABY1NQQ1</accession>
<name>A0ABY1NQQ1_9RHOB</name>
<evidence type="ECO:0000313" key="5">
    <source>
        <dbReference type="EMBL" id="SMP13802.1"/>
    </source>
</evidence>
<dbReference type="InterPro" id="IPR011006">
    <property type="entry name" value="CheY-like_superfamily"/>
</dbReference>
<dbReference type="PANTHER" id="PTHR44591">
    <property type="entry name" value="STRESS RESPONSE REGULATOR PROTEIN 1"/>
    <property type="match status" value="1"/>
</dbReference>
<evidence type="ECO:0000256" key="1">
    <source>
        <dbReference type="ARBA" id="ARBA00022553"/>
    </source>
</evidence>
<reference evidence="5 6" key="1">
    <citation type="submission" date="2017-05" db="EMBL/GenBank/DDBJ databases">
        <authorList>
            <person name="Varghese N."/>
            <person name="Submissions S."/>
        </authorList>
    </citation>
    <scope>NUCLEOTIDE SEQUENCE [LARGE SCALE GENOMIC DNA]</scope>
    <source>
        <strain evidence="5 6">DSM 29734</strain>
    </source>
</reference>
<sequence length="128" mass="13904">MRQLYIADDNEDFAEFIATVAEREGWSVKTCINGVELLDAVMSNDGPALLLIDVNMPEMDGIESIKALVNVQRPLQIHFMTGGPGSTIDAAETIAKGYGLSVGGNIIKPVTKQALIWMLKQEASLCEH</sequence>
<keyword evidence="6" id="KW-1185">Reference proteome</keyword>
<dbReference type="InterPro" id="IPR050595">
    <property type="entry name" value="Bact_response_regulator"/>
</dbReference>
<comment type="caution">
    <text evidence="5">The sequence shown here is derived from an EMBL/GenBank/DDBJ whole genome shotgun (WGS) entry which is preliminary data.</text>
</comment>
<evidence type="ECO:0000256" key="2">
    <source>
        <dbReference type="ARBA" id="ARBA00023012"/>
    </source>
</evidence>
<dbReference type="SUPFAM" id="SSF52172">
    <property type="entry name" value="CheY-like"/>
    <property type="match status" value="1"/>
</dbReference>
<dbReference type="InterPro" id="IPR001789">
    <property type="entry name" value="Sig_transdc_resp-reg_receiver"/>
</dbReference>
<evidence type="ECO:0000256" key="3">
    <source>
        <dbReference type="PROSITE-ProRule" id="PRU00169"/>
    </source>
</evidence>
<dbReference type="Gene3D" id="3.40.50.2300">
    <property type="match status" value="1"/>
</dbReference>
<feature type="domain" description="Response regulatory" evidence="4">
    <location>
        <begin position="3"/>
        <end position="123"/>
    </location>
</feature>
<gene>
    <name evidence="5" type="ORF">SAMN06265373_102586</name>
</gene>
<dbReference type="Pfam" id="PF00072">
    <property type="entry name" value="Response_reg"/>
    <property type="match status" value="1"/>
</dbReference>
<protein>
    <submittedName>
        <fullName evidence="5">Response regulator receiver domain-containing protein</fullName>
    </submittedName>
</protein>
<evidence type="ECO:0000259" key="4">
    <source>
        <dbReference type="PROSITE" id="PS50110"/>
    </source>
</evidence>
<keyword evidence="2" id="KW-0902">Two-component regulatory system</keyword>
<dbReference type="CDD" id="cd00156">
    <property type="entry name" value="REC"/>
    <property type="match status" value="1"/>
</dbReference>
<keyword evidence="1 3" id="KW-0597">Phosphoprotein</keyword>
<dbReference type="SMART" id="SM00448">
    <property type="entry name" value="REC"/>
    <property type="match status" value="1"/>
</dbReference>
<dbReference type="PANTHER" id="PTHR44591:SF14">
    <property type="entry name" value="PROTEIN PILG"/>
    <property type="match status" value="1"/>
</dbReference>